<organism evidence="2">
    <name type="scientific">Ignisphaera aggregans</name>
    <dbReference type="NCBI Taxonomy" id="334771"/>
    <lineage>
        <taxon>Archaea</taxon>
        <taxon>Thermoproteota</taxon>
        <taxon>Thermoprotei</taxon>
        <taxon>Desulfurococcales</taxon>
        <taxon>Desulfurococcaceae</taxon>
        <taxon>Ignisphaera</taxon>
    </lineage>
</organism>
<dbReference type="EMBL" id="DSGT01000012">
    <property type="protein sequence ID" value="HEW53400.1"/>
    <property type="molecule type" value="Genomic_DNA"/>
</dbReference>
<sequence length="76" mass="8747">MSRCTDIRGLISTFVKMLLYILLLMLSILFVVYIVSLVPMQVDVGRMVVLAIATVGMLYMWYTFTMKVVFRKSMQG</sequence>
<reference evidence="2" key="1">
    <citation type="journal article" date="2020" name="mSystems">
        <title>Genome- and Community-Level Interaction Insights into Carbon Utilization and Element Cycling Functions of Hydrothermarchaeota in Hydrothermal Sediment.</title>
        <authorList>
            <person name="Zhou Z."/>
            <person name="Liu Y."/>
            <person name="Xu W."/>
            <person name="Pan J."/>
            <person name="Luo Z.H."/>
            <person name="Li M."/>
        </authorList>
    </citation>
    <scope>NUCLEOTIDE SEQUENCE [LARGE SCALE GENOMIC DNA]</scope>
    <source>
        <strain evidence="2">SpSt-16</strain>
    </source>
</reference>
<evidence type="ECO:0000256" key="1">
    <source>
        <dbReference type="SAM" id="Phobius"/>
    </source>
</evidence>
<comment type="caution">
    <text evidence="2">The sequence shown here is derived from an EMBL/GenBank/DDBJ whole genome shotgun (WGS) entry which is preliminary data.</text>
</comment>
<accession>A0A7C2VM16</accession>
<name>A0A7C2VM16_9CREN</name>
<keyword evidence="1" id="KW-1133">Transmembrane helix</keyword>
<keyword evidence="1" id="KW-0472">Membrane</keyword>
<keyword evidence="1" id="KW-0812">Transmembrane</keyword>
<feature type="transmembrane region" description="Helical" evidence="1">
    <location>
        <begin position="44"/>
        <end position="64"/>
    </location>
</feature>
<dbReference type="AlphaFoldDB" id="A0A7C2VM16"/>
<protein>
    <submittedName>
        <fullName evidence="2">Uncharacterized protein</fullName>
    </submittedName>
</protein>
<proteinExistence type="predicted"/>
<evidence type="ECO:0000313" key="2">
    <source>
        <dbReference type="EMBL" id="HEW53400.1"/>
    </source>
</evidence>
<gene>
    <name evidence="2" type="ORF">ENO77_04500</name>
</gene>
<feature type="transmembrane region" description="Helical" evidence="1">
    <location>
        <begin position="17"/>
        <end position="38"/>
    </location>
</feature>